<name>A0A388KCU1_CHABU</name>
<dbReference type="AlphaFoldDB" id="A0A388KCU1"/>
<dbReference type="InterPro" id="IPR005135">
    <property type="entry name" value="Endo/exonuclease/phosphatase"/>
</dbReference>
<gene>
    <name evidence="3" type="ORF">CBR_g997</name>
</gene>
<dbReference type="Proteomes" id="UP000265515">
    <property type="component" value="Unassembled WGS sequence"/>
</dbReference>
<accession>A0A388KCU1</accession>
<dbReference type="OrthoDB" id="416119at2759"/>
<evidence type="ECO:0000259" key="1">
    <source>
        <dbReference type="Pfam" id="PF00078"/>
    </source>
</evidence>
<sequence length="674" mass="77181">MDRLKIASWNIQGLGDTGGRQKRRRVKSWVNEWRINCLLIQESKLDEEKLLELGSWWDGPQVWAPARGTRGGVGILLHRDLQLKLIDSESDIWGRWAWARLESGGEEWAIMTAYAPTEAGDRARFYASLMSHIPRIENLIIVGDWNLSLDEALKPDSTIASRKDVQTLLELAAELELVDPFRALNPEDPGYTWTSHIQRQRGSVTRRRLDYYLVAESVLEKVTAVKELCNPLSDHKPVIADVKLRISAERGKDFLRLNSQNLEDPGLVQWVAQHMRDWEEAKDLFQSTEDWLDGGIAITSSMLNVCSRILARTRNQREAECKQRVEEAEERMEGHPISALTWAVEREKRLAEWEELQSGKERRWTKILKEKGIEVNDKMNKETFQKLLPRRSMQQMVELKHPFEEAAPTASTAAGMLDYARLYYEDILTTRRPQDNVHNDLTEFSDLWEETYVKIPPSAKLDLDRPLTLGETTQTLKSMARGKAPGIDGLTVEFYSKCWRVLGPPLVELYNEVLVGGRLGKRMTHGVISVLFKKGDKAEVRNWRPISLLNVSYKILVKTLARRLGRYLPSLVERDQGAFVQGRSIFNNIATAIEVLEVVQSENLDTAVLLIDFEKAYDKVGWTFVLTTLKHMGFGEGFCKREHISDKWRTGDLRTRLDEEGGVKGKRPVVSPAR</sequence>
<comment type="caution">
    <text evidence="3">The sequence shown here is derived from an EMBL/GenBank/DDBJ whole genome shotgun (WGS) entry which is preliminary data.</text>
</comment>
<dbReference type="CDD" id="cd01650">
    <property type="entry name" value="RT_nLTR_like"/>
    <property type="match status" value="1"/>
</dbReference>
<dbReference type="SUPFAM" id="SSF56672">
    <property type="entry name" value="DNA/RNA polymerases"/>
    <property type="match status" value="1"/>
</dbReference>
<dbReference type="InterPro" id="IPR036691">
    <property type="entry name" value="Endo/exonu/phosph_ase_sf"/>
</dbReference>
<dbReference type="STRING" id="69332.A0A388KCU1"/>
<dbReference type="GO" id="GO:0003824">
    <property type="term" value="F:catalytic activity"/>
    <property type="evidence" value="ECO:0007669"/>
    <property type="project" value="InterPro"/>
</dbReference>
<dbReference type="SUPFAM" id="SSF56219">
    <property type="entry name" value="DNase I-like"/>
    <property type="match status" value="1"/>
</dbReference>
<dbReference type="Pfam" id="PF03372">
    <property type="entry name" value="Exo_endo_phos"/>
    <property type="match status" value="1"/>
</dbReference>
<dbReference type="InterPro" id="IPR000477">
    <property type="entry name" value="RT_dom"/>
</dbReference>
<evidence type="ECO:0000313" key="4">
    <source>
        <dbReference type="Proteomes" id="UP000265515"/>
    </source>
</evidence>
<proteinExistence type="predicted"/>
<evidence type="ECO:0000259" key="2">
    <source>
        <dbReference type="Pfam" id="PF03372"/>
    </source>
</evidence>
<organism evidence="3 4">
    <name type="scientific">Chara braunii</name>
    <name type="common">Braun's stonewort</name>
    <dbReference type="NCBI Taxonomy" id="69332"/>
    <lineage>
        <taxon>Eukaryota</taxon>
        <taxon>Viridiplantae</taxon>
        <taxon>Streptophyta</taxon>
        <taxon>Charophyceae</taxon>
        <taxon>Charales</taxon>
        <taxon>Characeae</taxon>
        <taxon>Chara</taxon>
    </lineage>
</organism>
<dbReference type="Gramene" id="GBG67878">
    <property type="protein sequence ID" value="GBG67878"/>
    <property type="gene ID" value="CBR_g997"/>
</dbReference>
<feature type="domain" description="Endonuclease/exonuclease/phosphatase" evidence="2">
    <location>
        <begin position="7"/>
        <end position="235"/>
    </location>
</feature>
<reference evidence="3 4" key="1">
    <citation type="journal article" date="2018" name="Cell">
        <title>The Chara Genome: Secondary Complexity and Implications for Plant Terrestrialization.</title>
        <authorList>
            <person name="Nishiyama T."/>
            <person name="Sakayama H."/>
            <person name="Vries J.D."/>
            <person name="Buschmann H."/>
            <person name="Saint-Marcoux D."/>
            <person name="Ullrich K.K."/>
            <person name="Haas F.B."/>
            <person name="Vanderstraeten L."/>
            <person name="Becker D."/>
            <person name="Lang D."/>
            <person name="Vosolsobe S."/>
            <person name="Rombauts S."/>
            <person name="Wilhelmsson P.K.I."/>
            <person name="Janitza P."/>
            <person name="Kern R."/>
            <person name="Heyl A."/>
            <person name="Rumpler F."/>
            <person name="Villalobos L.I.A.C."/>
            <person name="Clay J.M."/>
            <person name="Skokan R."/>
            <person name="Toyoda A."/>
            <person name="Suzuki Y."/>
            <person name="Kagoshima H."/>
            <person name="Schijlen E."/>
            <person name="Tajeshwar N."/>
            <person name="Catarino B."/>
            <person name="Hetherington A.J."/>
            <person name="Saltykova A."/>
            <person name="Bonnot C."/>
            <person name="Breuninger H."/>
            <person name="Symeonidi A."/>
            <person name="Radhakrishnan G.V."/>
            <person name="Van Nieuwerburgh F."/>
            <person name="Deforce D."/>
            <person name="Chang C."/>
            <person name="Karol K.G."/>
            <person name="Hedrich R."/>
            <person name="Ulvskov P."/>
            <person name="Glockner G."/>
            <person name="Delwiche C.F."/>
            <person name="Petrasek J."/>
            <person name="Van de Peer Y."/>
            <person name="Friml J."/>
            <person name="Beilby M."/>
            <person name="Dolan L."/>
            <person name="Kohara Y."/>
            <person name="Sugano S."/>
            <person name="Fujiyama A."/>
            <person name="Delaux P.-M."/>
            <person name="Quint M."/>
            <person name="TheiBen G."/>
            <person name="Hagemann M."/>
            <person name="Harholt J."/>
            <person name="Dunand C."/>
            <person name="Zachgo S."/>
            <person name="Langdale J."/>
            <person name="Maumus F."/>
            <person name="Straeten D.V.D."/>
            <person name="Gould S.B."/>
            <person name="Rensing S.A."/>
        </authorList>
    </citation>
    <scope>NUCLEOTIDE SEQUENCE [LARGE SCALE GENOMIC DNA]</scope>
    <source>
        <strain evidence="3 4">S276</strain>
    </source>
</reference>
<dbReference type="EMBL" id="BFEA01000093">
    <property type="protein sequence ID" value="GBG67878.1"/>
    <property type="molecule type" value="Genomic_DNA"/>
</dbReference>
<evidence type="ECO:0000313" key="3">
    <source>
        <dbReference type="EMBL" id="GBG67878.1"/>
    </source>
</evidence>
<keyword evidence="4" id="KW-1185">Reference proteome</keyword>
<feature type="domain" description="Reverse transcriptase" evidence="1">
    <location>
        <begin position="536"/>
        <end position="636"/>
    </location>
</feature>
<dbReference type="PANTHER" id="PTHR19446">
    <property type="entry name" value="REVERSE TRANSCRIPTASES"/>
    <property type="match status" value="1"/>
</dbReference>
<dbReference type="Gene3D" id="3.60.10.10">
    <property type="entry name" value="Endonuclease/exonuclease/phosphatase"/>
    <property type="match status" value="1"/>
</dbReference>
<dbReference type="OMA" id="NEWRINC"/>
<dbReference type="Pfam" id="PF00078">
    <property type="entry name" value="RVT_1"/>
    <property type="match status" value="1"/>
</dbReference>
<protein>
    <recommendedName>
        <fullName evidence="5">Reverse transcriptase domain-containing protein</fullName>
    </recommendedName>
</protein>
<dbReference type="CDD" id="cd09076">
    <property type="entry name" value="L1-EN"/>
    <property type="match status" value="1"/>
</dbReference>
<evidence type="ECO:0008006" key="5">
    <source>
        <dbReference type="Google" id="ProtNLM"/>
    </source>
</evidence>
<dbReference type="InterPro" id="IPR043502">
    <property type="entry name" value="DNA/RNA_pol_sf"/>
</dbReference>